<accession>A0ABR9JB54</accession>
<evidence type="ECO:0000256" key="5">
    <source>
        <dbReference type="ARBA" id="ARBA00023136"/>
    </source>
</evidence>
<reference evidence="8 9" key="1">
    <citation type="submission" date="2020-10" db="EMBL/GenBank/DDBJ databases">
        <title>Sequencing the genomes of 1000 actinobacteria strains.</title>
        <authorList>
            <person name="Klenk H.-P."/>
        </authorList>
    </citation>
    <scope>NUCLEOTIDE SEQUENCE [LARGE SCALE GENOMIC DNA]</scope>
    <source>
        <strain evidence="8 9">DSM 15666</strain>
    </source>
</reference>
<organism evidence="8 9">
    <name type="scientific">Nesterenkonia lutea</name>
    <dbReference type="NCBI Taxonomy" id="272919"/>
    <lineage>
        <taxon>Bacteria</taxon>
        <taxon>Bacillati</taxon>
        <taxon>Actinomycetota</taxon>
        <taxon>Actinomycetes</taxon>
        <taxon>Micrococcales</taxon>
        <taxon>Micrococcaceae</taxon>
        <taxon>Nesterenkonia</taxon>
    </lineage>
</organism>
<evidence type="ECO:0000259" key="7">
    <source>
        <dbReference type="Pfam" id="PF13396"/>
    </source>
</evidence>
<evidence type="ECO:0000313" key="9">
    <source>
        <dbReference type="Proteomes" id="UP000643525"/>
    </source>
</evidence>
<protein>
    <recommendedName>
        <fullName evidence="7">Cardiolipin synthase N-terminal domain-containing protein</fullName>
    </recommendedName>
</protein>
<name>A0ABR9JB54_9MICC</name>
<dbReference type="EMBL" id="JADBED010000001">
    <property type="protein sequence ID" value="MBE1523159.1"/>
    <property type="molecule type" value="Genomic_DNA"/>
</dbReference>
<comment type="subcellular location">
    <subcellularLocation>
        <location evidence="1">Cell membrane</location>
        <topology evidence="1">Multi-pass membrane protein</topology>
    </subcellularLocation>
</comment>
<keyword evidence="9" id="KW-1185">Reference proteome</keyword>
<evidence type="ECO:0000313" key="8">
    <source>
        <dbReference type="EMBL" id="MBE1523159.1"/>
    </source>
</evidence>
<evidence type="ECO:0000256" key="1">
    <source>
        <dbReference type="ARBA" id="ARBA00004651"/>
    </source>
</evidence>
<keyword evidence="2" id="KW-1003">Cell membrane</keyword>
<evidence type="ECO:0000256" key="4">
    <source>
        <dbReference type="ARBA" id="ARBA00022989"/>
    </source>
</evidence>
<feature type="transmembrane region" description="Helical" evidence="6">
    <location>
        <begin position="45"/>
        <end position="64"/>
    </location>
</feature>
<keyword evidence="5 6" id="KW-0472">Membrane</keyword>
<gene>
    <name evidence="8" type="ORF">H4W27_000277</name>
</gene>
<feature type="domain" description="Cardiolipin synthase N-terminal" evidence="7">
    <location>
        <begin position="24"/>
        <end position="66"/>
    </location>
</feature>
<dbReference type="Proteomes" id="UP000643525">
    <property type="component" value="Unassembled WGS sequence"/>
</dbReference>
<evidence type="ECO:0000256" key="2">
    <source>
        <dbReference type="ARBA" id="ARBA00022475"/>
    </source>
</evidence>
<evidence type="ECO:0000256" key="6">
    <source>
        <dbReference type="SAM" id="Phobius"/>
    </source>
</evidence>
<comment type="caution">
    <text evidence="8">The sequence shown here is derived from an EMBL/GenBank/DDBJ whole genome shotgun (WGS) entry which is preliminary data.</text>
</comment>
<keyword evidence="3 6" id="KW-0812">Transmembrane</keyword>
<feature type="transmembrane region" description="Helical" evidence="6">
    <location>
        <begin position="6"/>
        <end position="33"/>
    </location>
</feature>
<sequence length="76" mass="8330">MDLDPMSVLFLLFGLAAVAVVVGFIVIALIQVLREPLLPPALRMCWVIVLIALPILGTLVWFVFGQSINERILSAI</sequence>
<dbReference type="Pfam" id="PF13396">
    <property type="entry name" value="PLDc_N"/>
    <property type="match status" value="1"/>
</dbReference>
<proteinExistence type="predicted"/>
<dbReference type="RefSeq" id="WP_192594352.1">
    <property type="nucleotide sequence ID" value="NZ_BAAALJ010000016.1"/>
</dbReference>
<keyword evidence="4 6" id="KW-1133">Transmembrane helix</keyword>
<evidence type="ECO:0000256" key="3">
    <source>
        <dbReference type="ARBA" id="ARBA00022692"/>
    </source>
</evidence>
<dbReference type="InterPro" id="IPR027379">
    <property type="entry name" value="CLS_N"/>
</dbReference>